<dbReference type="EMBL" id="CAAALY010054611">
    <property type="protein sequence ID" value="VEL22083.1"/>
    <property type="molecule type" value="Genomic_DNA"/>
</dbReference>
<proteinExistence type="predicted"/>
<feature type="non-terminal residue" evidence="1">
    <location>
        <position position="1"/>
    </location>
</feature>
<name>A0A448WWN8_9PLAT</name>
<accession>A0A448WWN8</accession>
<dbReference type="AlphaFoldDB" id="A0A448WWN8"/>
<dbReference type="Proteomes" id="UP000784294">
    <property type="component" value="Unassembled WGS sequence"/>
</dbReference>
<gene>
    <name evidence="1" type="ORF">PXEA_LOCUS15523</name>
</gene>
<evidence type="ECO:0000313" key="1">
    <source>
        <dbReference type="EMBL" id="VEL22083.1"/>
    </source>
</evidence>
<evidence type="ECO:0000313" key="2">
    <source>
        <dbReference type="Proteomes" id="UP000784294"/>
    </source>
</evidence>
<sequence length="227" mass="24473">MHRAGVLLPPLALELEDKCHLCSYSHDPKMTSPSAGAALQIDSRCCVGTSKRRSGQTNRSQLAQPAAEVARCAAPASGQSKCVFELPWGITELHSRPPAQAHFIPPPPPPNTSLHRSQCRHHDRFSSSRPPFPSRLHLLAVSLEPILSGRAGGRGPTSRAQRLAGRLMSSMRAGHDLSHDRRVVHLPPVRFACATRPGHASTRQPVATPDSLAAVRAEAPIDPPRGR</sequence>
<reference evidence="1" key="1">
    <citation type="submission" date="2018-11" db="EMBL/GenBank/DDBJ databases">
        <authorList>
            <consortium name="Pathogen Informatics"/>
        </authorList>
    </citation>
    <scope>NUCLEOTIDE SEQUENCE</scope>
</reference>
<keyword evidence="2" id="KW-1185">Reference proteome</keyword>
<organism evidence="1 2">
    <name type="scientific">Protopolystoma xenopodis</name>
    <dbReference type="NCBI Taxonomy" id="117903"/>
    <lineage>
        <taxon>Eukaryota</taxon>
        <taxon>Metazoa</taxon>
        <taxon>Spiralia</taxon>
        <taxon>Lophotrochozoa</taxon>
        <taxon>Platyhelminthes</taxon>
        <taxon>Monogenea</taxon>
        <taxon>Polyopisthocotylea</taxon>
        <taxon>Polystomatidea</taxon>
        <taxon>Polystomatidae</taxon>
        <taxon>Protopolystoma</taxon>
    </lineage>
</organism>
<comment type="caution">
    <text evidence="1">The sequence shown here is derived from an EMBL/GenBank/DDBJ whole genome shotgun (WGS) entry which is preliminary data.</text>
</comment>
<protein>
    <submittedName>
        <fullName evidence="1">Uncharacterized protein</fullName>
    </submittedName>
</protein>